<evidence type="ECO:0000256" key="1">
    <source>
        <dbReference type="ARBA" id="ARBA00034117"/>
    </source>
</evidence>
<dbReference type="AlphaFoldDB" id="A0A7X0XEB4"/>
<proteinExistence type="inferred from homology"/>
<gene>
    <name evidence="3" type="ORF">HCI99_12450</name>
</gene>
<evidence type="ECO:0000313" key="4">
    <source>
        <dbReference type="Proteomes" id="UP000533953"/>
    </source>
</evidence>
<dbReference type="InterPro" id="IPR006829">
    <property type="entry name" value="LXG_dom"/>
</dbReference>
<evidence type="ECO:0000259" key="2">
    <source>
        <dbReference type="Pfam" id="PF04740"/>
    </source>
</evidence>
<sequence>MSYLIKYDDITNFSGYAGQKLNTYQEQLTLIQDSLQGIVGLDQLKGSAADSIKNYLNEVHSSLIASIQ</sequence>
<dbReference type="Proteomes" id="UP000533953">
    <property type="component" value="Unassembled WGS sequence"/>
</dbReference>
<reference evidence="3 4" key="1">
    <citation type="submission" date="2020-03" db="EMBL/GenBank/DDBJ databases">
        <title>Soil Listeria distribution.</title>
        <authorList>
            <person name="Liao J."/>
            <person name="Wiedmann M."/>
        </authorList>
    </citation>
    <scope>NUCLEOTIDE SEQUENCE [LARGE SCALE GENOMIC DNA]</scope>
    <source>
        <strain evidence="3 4">FSL L7-1547</strain>
    </source>
</reference>
<dbReference type="EMBL" id="JAASTX010000016">
    <property type="protein sequence ID" value="MBC1492630.1"/>
    <property type="molecule type" value="Genomic_DNA"/>
</dbReference>
<dbReference type="Pfam" id="PF04740">
    <property type="entry name" value="LXG"/>
    <property type="match status" value="1"/>
</dbReference>
<evidence type="ECO:0000313" key="3">
    <source>
        <dbReference type="EMBL" id="MBC1492630.1"/>
    </source>
</evidence>
<feature type="domain" description="LXG" evidence="2">
    <location>
        <begin position="19"/>
        <end position="67"/>
    </location>
</feature>
<organism evidence="3 4">
    <name type="scientific">Listeria booriae</name>
    <dbReference type="NCBI Taxonomy" id="1552123"/>
    <lineage>
        <taxon>Bacteria</taxon>
        <taxon>Bacillati</taxon>
        <taxon>Bacillota</taxon>
        <taxon>Bacilli</taxon>
        <taxon>Bacillales</taxon>
        <taxon>Listeriaceae</taxon>
        <taxon>Listeria</taxon>
    </lineage>
</organism>
<comment type="caution">
    <text evidence="3">The sequence shown here is derived from an EMBL/GenBank/DDBJ whole genome shotgun (WGS) entry which is preliminary data.</text>
</comment>
<name>A0A7X0XEB4_9LIST</name>
<accession>A0A7X0XEB4</accession>
<dbReference type="RefSeq" id="WP_185417824.1">
    <property type="nucleotide sequence ID" value="NZ_JAASTX010000016.1"/>
</dbReference>
<comment type="similarity">
    <text evidence="1">In the N-terminal section; belongs to the LXG family.</text>
</comment>
<protein>
    <recommendedName>
        <fullName evidence="2">LXG domain-containing protein</fullName>
    </recommendedName>
</protein>